<accession>A0A4P8XHL3</accession>
<gene>
    <name evidence="10" type="ORF">E6C60_1290</name>
</gene>
<keyword evidence="5 8" id="KW-1133">Transmembrane helix</keyword>
<evidence type="ECO:0000256" key="3">
    <source>
        <dbReference type="ARBA" id="ARBA00022475"/>
    </source>
</evidence>
<comment type="similarity">
    <text evidence="2">Belongs to the UPF0702 family.</text>
</comment>
<evidence type="ECO:0000313" key="11">
    <source>
        <dbReference type="Proteomes" id="UP000300879"/>
    </source>
</evidence>
<feature type="transmembrane region" description="Helical" evidence="8">
    <location>
        <begin position="39"/>
        <end position="58"/>
    </location>
</feature>
<evidence type="ECO:0000256" key="8">
    <source>
        <dbReference type="SAM" id="Phobius"/>
    </source>
</evidence>
<dbReference type="InterPro" id="IPR007353">
    <property type="entry name" value="DUF421"/>
</dbReference>
<name>A0A4P8XHL3_9BACL</name>
<evidence type="ECO:0000256" key="4">
    <source>
        <dbReference type="ARBA" id="ARBA00022692"/>
    </source>
</evidence>
<dbReference type="EMBL" id="CP040396">
    <property type="protein sequence ID" value="QCT02006.1"/>
    <property type="molecule type" value="Genomic_DNA"/>
</dbReference>
<dbReference type="KEGG" id="palo:E6C60_1290"/>
<dbReference type="Gene3D" id="3.30.240.20">
    <property type="entry name" value="bsu07140 like domains"/>
    <property type="match status" value="2"/>
</dbReference>
<feature type="domain" description="YetF C-terminal" evidence="9">
    <location>
        <begin position="88"/>
        <end position="248"/>
    </location>
</feature>
<evidence type="ECO:0000256" key="2">
    <source>
        <dbReference type="ARBA" id="ARBA00006448"/>
    </source>
</evidence>
<dbReference type="PANTHER" id="PTHR34582">
    <property type="entry name" value="UPF0702 TRANSMEMBRANE PROTEIN YCAP"/>
    <property type="match status" value="1"/>
</dbReference>
<dbReference type="GO" id="GO:0005886">
    <property type="term" value="C:plasma membrane"/>
    <property type="evidence" value="ECO:0007669"/>
    <property type="project" value="UniProtKB-SubCell"/>
</dbReference>
<dbReference type="OrthoDB" id="1682423at2"/>
<comment type="subcellular location">
    <subcellularLocation>
        <location evidence="1">Cell membrane</location>
        <topology evidence="1">Multi-pass membrane protein</topology>
    </subcellularLocation>
</comment>
<feature type="transmembrane region" description="Helical" evidence="8">
    <location>
        <begin position="70"/>
        <end position="87"/>
    </location>
</feature>
<keyword evidence="6 8" id="KW-0472">Membrane</keyword>
<dbReference type="RefSeq" id="WP_138225096.1">
    <property type="nucleotide sequence ID" value="NZ_CP040396.1"/>
</dbReference>
<evidence type="ECO:0000259" key="9">
    <source>
        <dbReference type="Pfam" id="PF04239"/>
    </source>
</evidence>
<evidence type="ECO:0000256" key="7">
    <source>
        <dbReference type="SAM" id="MobiDB-lite"/>
    </source>
</evidence>
<evidence type="ECO:0000313" key="10">
    <source>
        <dbReference type="EMBL" id="QCT02006.1"/>
    </source>
</evidence>
<feature type="transmembrane region" description="Helical" evidence="8">
    <location>
        <begin position="6"/>
        <end position="27"/>
    </location>
</feature>
<evidence type="ECO:0000256" key="5">
    <source>
        <dbReference type="ARBA" id="ARBA00022989"/>
    </source>
</evidence>
<evidence type="ECO:0000256" key="1">
    <source>
        <dbReference type="ARBA" id="ARBA00004651"/>
    </source>
</evidence>
<keyword evidence="3" id="KW-1003">Cell membrane</keyword>
<dbReference type="AlphaFoldDB" id="A0A4P8XHL3"/>
<reference evidence="10 11" key="1">
    <citation type="submission" date="2019-05" db="EMBL/GenBank/DDBJ databases">
        <authorList>
            <person name="Chen C."/>
        </authorList>
    </citation>
    <scope>NUCLEOTIDE SEQUENCE [LARGE SCALE GENOMIC DNA]</scope>
    <source>
        <strain evidence="10 11">HB172198</strain>
    </source>
</reference>
<organism evidence="10 11">
    <name type="scientific">Paenibacillus algicola</name>
    <dbReference type="NCBI Taxonomy" id="2565926"/>
    <lineage>
        <taxon>Bacteria</taxon>
        <taxon>Bacillati</taxon>
        <taxon>Bacillota</taxon>
        <taxon>Bacilli</taxon>
        <taxon>Bacillales</taxon>
        <taxon>Paenibacillaceae</taxon>
        <taxon>Paenibacillus</taxon>
    </lineage>
</organism>
<dbReference type="InterPro" id="IPR023090">
    <property type="entry name" value="UPF0702_alpha/beta_dom_sf"/>
</dbReference>
<feature type="region of interest" description="Disordered" evidence="7">
    <location>
        <begin position="153"/>
        <end position="188"/>
    </location>
</feature>
<evidence type="ECO:0000256" key="6">
    <source>
        <dbReference type="ARBA" id="ARBA00023136"/>
    </source>
</evidence>
<sequence>MFKDVFGNPIVVLILRTMLMYGVTFLMMRIMGKREIGKLSIFDLVISIMIAEIAVVVIEDVSKPLHEGLIPIVVLVLVQVLLAFWGLNNRKVRQIFDGKPSVIISNGKLNRKEMSKLRYNLDDLMQQLRGKDVDSLADVEFAVLETSGQLTVIQKDDSSSSPSSSQDKESSKETGTSAGTRRKTGYKEEPVPIPYEKIKYQGLPVPLIMDGKVQDENLSMVDKNRFWLKNEIRKHGVRDFKDIFLCSLDHKGRIYIDTKDK</sequence>
<keyword evidence="4 8" id="KW-0812">Transmembrane</keyword>
<dbReference type="Pfam" id="PF04239">
    <property type="entry name" value="DUF421"/>
    <property type="match status" value="1"/>
</dbReference>
<proteinExistence type="inferred from homology"/>
<keyword evidence="11" id="KW-1185">Reference proteome</keyword>
<protein>
    <recommendedName>
        <fullName evidence="9">YetF C-terminal domain-containing protein</fullName>
    </recommendedName>
</protein>
<dbReference type="PANTHER" id="PTHR34582:SF6">
    <property type="entry name" value="UPF0702 TRANSMEMBRANE PROTEIN YCAP"/>
    <property type="match status" value="1"/>
</dbReference>
<dbReference type="Proteomes" id="UP000300879">
    <property type="component" value="Chromosome"/>
</dbReference>